<organism evidence="1 2">
    <name type="scientific">Candidatus Gemmiger avicola</name>
    <dbReference type="NCBI Taxonomy" id="2838605"/>
    <lineage>
        <taxon>Bacteria</taxon>
        <taxon>Bacillati</taxon>
        <taxon>Bacillota</taxon>
        <taxon>Clostridia</taxon>
        <taxon>Eubacteriales</taxon>
        <taxon>Gemmiger</taxon>
    </lineage>
</organism>
<dbReference type="Proteomes" id="UP000886803">
    <property type="component" value="Unassembled WGS sequence"/>
</dbReference>
<dbReference type="InterPro" id="IPR032358">
    <property type="entry name" value="DUF4867"/>
</dbReference>
<dbReference type="Pfam" id="PF16161">
    <property type="entry name" value="DUF4867"/>
    <property type="match status" value="1"/>
</dbReference>
<accession>A0A9D2M3W5</accession>
<dbReference type="InterPro" id="IPR011051">
    <property type="entry name" value="RmlC_Cupin_sf"/>
</dbReference>
<reference evidence="1" key="2">
    <citation type="submission" date="2021-04" db="EMBL/GenBank/DDBJ databases">
        <authorList>
            <person name="Gilroy R."/>
        </authorList>
    </citation>
    <scope>NUCLEOTIDE SEQUENCE</scope>
    <source>
        <strain evidence="1">ChiBcec8-13705</strain>
    </source>
</reference>
<proteinExistence type="predicted"/>
<name>A0A9D2M3W5_9FIRM</name>
<dbReference type="AlphaFoldDB" id="A0A9D2M3W5"/>
<dbReference type="Gene3D" id="2.60.120.480">
    <property type="entry name" value="Ureidoglycolate hydrolase"/>
    <property type="match status" value="1"/>
</dbReference>
<dbReference type="SUPFAM" id="SSF51182">
    <property type="entry name" value="RmlC-like cupins"/>
    <property type="match status" value="1"/>
</dbReference>
<protein>
    <submittedName>
        <fullName evidence="1">DUF4867 family protein</fullName>
    </submittedName>
</protein>
<dbReference type="GO" id="GO:0004848">
    <property type="term" value="F:ureidoglycolate hydrolase activity"/>
    <property type="evidence" value="ECO:0007669"/>
    <property type="project" value="InterPro"/>
</dbReference>
<dbReference type="InterPro" id="IPR024060">
    <property type="entry name" value="Ureidoglycolate_lyase_dom_sf"/>
</dbReference>
<evidence type="ECO:0000313" key="1">
    <source>
        <dbReference type="EMBL" id="HJB40976.1"/>
    </source>
</evidence>
<evidence type="ECO:0000313" key="2">
    <source>
        <dbReference type="Proteomes" id="UP000886803"/>
    </source>
</evidence>
<dbReference type="EMBL" id="DWYG01000007">
    <property type="protein sequence ID" value="HJB40976.1"/>
    <property type="molecule type" value="Genomic_DNA"/>
</dbReference>
<sequence length="213" mass="22687">MTIYPVTASEFAPYGRVVTGYETECAALVAALNAHTPLPEATDYVPEEKALQSLPEASALGVSLYGGMPVQFGWCNGHNTKLNCLEYHRDSEFNLGTEDFILLLAREDDIEGGKLDTGKVKAFRVPAGVLVEVYATTLHYAPCHTDPAKGFRVMVALPAGTNTAKPALAPRGGDDAWLWACNKWLLAHPDSAEAGQGAAAVLTGVNIDIANDL</sequence>
<reference evidence="1" key="1">
    <citation type="journal article" date="2021" name="PeerJ">
        <title>Extensive microbial diversity within the chicken gut microbiome revealed by metagenomics and culture.</title>
        <authorList>
            <person name="Gilroy R."/>
            <person name="Ravi A."/>
            <person name="Getino M."/>
            <person name="Pursley I."/>
            <person name="Horton D.L."/>
            <person name="Alikhan N.F."/>
            <person name="Baker D."/>
            <person name="Gharbi K."/>
            <person name="Hall N."/>
            <person name="Watson M."/>
            <person name="Adriaenssens E.M."/>
            <person name="Foster-Nyarko E."/>
            <person name="Jarju S."/>
            <person name="Secka A."/>
            <person name="Antonio M."/>
            <person name="Oren A."/>
            <person name="Chaudhuri R.R."/>
            <person name="La Ragione R."/>
            <person name="Hildebrand F."/>
            <person name="Pallen M.J."/>
        </authorList>
    </citation>
    <scope>NUCLEOTIDE SEQUENCE</scope>
    <source>
        <strain evidence="1">ChiBcec8-13705</strain>
    </source>
</reference>
<comment type="caution">
    <text evidence="1">The sequence shown here is derived from an EMBL/GenBank/DDBJ whole genome shotgun (WGS) entry which is preliminary data.</text>
</comment>
<gene>
    <name evidence="1" type="ORF">H9945_00590</name>
</gene>